<name>M2XDV5_GALSU</name>
<keyword evidence="8" id="KW-0548">Nucleotidyltransferase</keyword>
<dbReference type="Gene3D" id="2.170.120.12">
    <property type="entry name" value="DNA-directed RNA polymerase, insert domain"/>
    <property type="match status" value="1"/>
</dbReference>
<dbReference type="STRING" id="130081.M2XDV5"/>
<dbReference type="Gramene" id="EME28182">
    <property type="protein sequence ID" value="EME28182"/>
    <property type="gene ID" value="Gasu_43470"/>
</dbReference>
<keyword evidence="3 8" id="KW-0240">DNA-directed RNA polymerase</keyword>
<dbReference type="SUPFAM" id="SSF56553">
    <property type="entry name" value="Insert subdomain of RNA polymerase alpha subunit"/>
    <property type="match status" value="1"/>
</dbReference>
<dbReference type="PROSITE" id="PS00446">
    <property type="entry name" value="RNA_POL_D_30KD"/>
    <property type="match status" value="1"/>
</dbReference>
<dbReference type="GO" id="GO:0003677">
    <property type="term" value="F:DNA binding"/>
    <property type="evidence" value="ECO:0007669"/>
    <property type="project" value="InterPro"/>
</dbReference>
<keyword evidence="4" id="KW-0804">Transcription</keyword>
<dbReference type="Proteomes" id="UP000030680">
    <property type="component" value="Unassembled WGS sequence"/>
</dbReference>
<dbReference type="InterPro" id="IPR001514">
    <property type="entry name" value="DNA-dir_RNA_pol_30-40kDasu_CS"/>
</dbReference>
<gene>
    <name evidence="8" type="ORF">Gasu_43470</name>
</gene>
<dbReference type="Pfam" id="PF01000">
    <property type="entry name" value="RNA_pol_A_bac"/>
    <property type="match status" value="1"/>
</dbReference>
<proteinExistence type="inferred from homology"/>
<evidence type="ECO:0000256" key="1">
    <source>
        <dbReference type="ARBA" id="ARBA00004123"/>
    </source>
</evidence>
<comment type="subcellular location">
    <subcellularLocation>
        <location evidence="1">Nucleus</location>
    </subcellularLocation>
</comment>
<dbReference type="InterPro" id="IPR033901">
    <property type="entry name" value="RNAPI/III_AC40"/>
</dbReference>
<dbReference type="OrthoDB" id="270173at2759"/>
<dbReference type="InterPro" id="IPR011263">
    <property type="entry name" value="DNA-dir_RNA_pol_RpoA/D/Rpb3"/>
</dbReference>
<evidence type="ECO:0000313" key="9">
    <source>
        <dbReference type="Proteomes" id="UP000030680"/>
    </source>
</evidence>
<dbReference type="RefSeq" id="XP_005704702.1">
    <property type="nucleotide sequence ID" value="XM_005704645.1"/>
</dbReference>
<dbReference type="GO" id="GO:0003899">
    <property type="term" value="F:DNA-directed RNA polymerase activity"/>
    <property type="evidence" value="ECO:0007669"/>
    <property type="project" value="InterPro"/>
</dbReference>
<dbReference type="GO" id="GO:0046983">
    <property type="term" value="F:protein dimerization activity"/>
    <property type="evidence" value="ECO:0007669"/>
    <property type="project" value="InterPro"/>
</dbReference>
<dbReference type="GO" id="GO:0005666">
    <property type="term" value="C:RNA polymerase III complex"/>
    <property type="evidence" value="ECO:0007669"/>
    <property type="project" value="TreeGrafter"/>
</dbReference>
<evidence type="ECO:0000256" key="4">
    <source>
        <dbReference type="ARBA" id="ARBA00023163"/>
    </source>
</evidence>
<evidence type="ECO:0000256" key="3">
    <source>
        <dbReference type="ARBA" id="ARBA00022478"/>
    </source>
</evidence>
<dbReference type="GeneID" id="17087042"/>
<dbReference type="SMART" id="SM00662">
    <property type="entry name" value="RPOLD"/>
    <property type="match status" value="1"/>
</dbReference>
<comment type="similarity">
    <text evidence="6">Belongs to the archaeal Rpo3/eukaryotic RPB3 RNA polymerase subunit family.</text>
</comment>
<dbReference type="AlphaFoldDB" id="M2XDV5"/>
<dbReference type="GO" id="GO:0005736">
    <property type="term" value="C:RNA polymerase I complex"/>
    <property type="evidence" value="ECO:0007669"/>
    <property type="project" value="TreeGrafter"/>
</dbReference>
<sequence>MSSSLHRYVHIGSRTPTNTEGMYASSVYRAIGIDHSLDLETFLNQLQLRLVKNSEEEIILELVGVAAPLINALRRILFAEVPTMAIEYVLISDNTSVIHDEILAHRLGLIPIQADPDGFQDYRKGEEPRENNTIVLKLQVECKQNPQARPGAEPEELYINSNVYSRDLVWEPLGNQLEKFGKNGIRPVSEDILIAKLRPKQRIELEARCIKGIGKEHAKWSPVATAYYAMLPQVELLQDILDEDARRLIQKCPMKVFDLEDMADKKHSYVEQQQPISHVIAKVVEPRRCTLCRECIREEV</sequence>
<keyword evidence="8" id="KW-0808">Transferase</keyword>
<evidence type="ECO:0000256" key="5">
    <source>
        <dbReference type="ARBA" id="ARBA00023242"/>
    </source>
</evidence>
<keyword evidence="5" id="KW-0539">Nucleus</keyword>
<dbReference type="EMBL" id="KB454523">
    <property type="protein sequence ID" value="EME28182.1"/>
    <property type="molecule type" value="Genomic_DNA"/>
</dbReference>
<dbReference type="CDD" id="cd07032">
    <property type="entry name" value="RNAP_I_II_AC40"/>
    <property type="match status" value="1"/>
</dbReference>
<protein>
    <recommendedName>
        <fullName evidence="2">DNA-directed RNA polymerases I and III subunit RPAC1</fullName>
    </recommendedName>
</protein>
<dbReference type="InterPro" id="IPR011262">
    <property type="entry name" value="DNA-dir_RNA_pol_insert"/>
</dbReference>
<dbReference type="SUPFAM" id="SSF55257">
    <property type="entry name" value="RBP11-like subunits of RNA polymerase"/>
    <property type="match status" value="1"/>
</dbReference>
<reference evidence="9" key="1">
    <citation type="journal article" date="2013" name="Science">
        <title>Gene transfer from bacteria and archaea facilitated evolution of an extremophilic eukaryote.</title>
        <authorList>
            <person name="Schonknecht G."/>
            <person name="Chen W.H."/>
            <person name="Ternes C.M."/>
            <person name="Barbier G.G."/>
            <person name="Shrestha R.P."/>
            <person name="Stanke M."/>
            <person name="Brautigam A."/>
            <person name="Baker B.J."/>
            <person name="Banfield J.F."/>
            <person name="Garavito R.M."/>
            <person name="Carr K."/>
            <person name="Wilkerson C."/>
            <person name="Rensing S.A."/>
            <person name="Gagneul D."/>
            <person name="Dickenson N.E."/>
            <person name="Oesterhelt C."/>
            <person name="Lercher M.J."/>
            <person name="Weber A.P."/>
        </authorList>
    </citation>
    <scope>NUCLEOTIDE SEQUENCE [LARGE SCALE GENOMIC DNA]</scope>
    <source>
        <strain evidence="9">074W</strain>
    </source>
</reference>
<dbReference type="InterPro" id="IPR036603">
    <property type="entry name" value="RBP11-like"/>
</dbReference>
<dbReference type="NCBIfam" id="NF001988">
    <property type="entry name" value="PRK00783.1"/>
    <property type="match status" value="1"/>
</dbReference>
<dbReference type="InterPro" id="IPR022842">
    <property type="entry name" value="RNAP_Rpo3/Rpb3/RPAC1"/>
</dbReference>
<dbReference type="Gene3D" id="3.30.1360.10">
    <property type="entry name" value="RNA polymerase, RBP11-like subunit"/>
    <property type="match status" value="1"/>
</dbReference>
<evidence type="ECO:0000256" key="6">
    <source>
        <dbReference type="ARBA" id="ARBA00025804"/>
    </source>
</evidence>
<dbReference type="PANTHER" id="PTHR11800:SF13">
    <property type="entry name" value="DNA-DIRECTED RNA POLYMERASES I AND III SUBUNIT RPAC1"/>
    <property type="match status" value="1"/>
</dbReference>
<evidence type="ECO:0000256" key="2">
    <source>
        <dbReference type="ARBA" id="ARBA00022083"/>
    </source>
</evidence>
<dbReference type="FunFam" id="2.170.120.12:FF:000003">
    <property type="entry name" value="Dna-directed rna polymerases i and iii subunit"/>
    <property type="match status" value="1"/>
</dbReference>
<evidence type="ECO:0000313" key="8">
    <source>
        <dbReference type="EMBL" id="EME28182.1"/>
    </source>
</evidence>
<accession>M2XDV5</accession>
<keyword evidence="9" id="KW-1185">Reference proteome</keyword>
<dbReference type="GO" id="GO:0006351">
    <property type="term" value="P:DNA-templated transcription"/>
    <property type="evidence" value="ECO:0007669"/>
    <property type="project" value="InterPro"/>
</dbReference>
<organism evidence="8 9">
    <name type="scientific">Galdieria sulphuraria</name>
    <name type="common">Red alga</name>
    <dbReference type="NCBI Taxonomy" id="130081"/>
    <lineage>
        <taxon>Eukaryota</taxon>
        <taxon>Rhodophyta</taxon>
        <taxon>Bangiophyceae</taxon>
        <taxon>Galdieriales</taxon>
        <taxon>Galdieriaceae</taxon>
        <taxon>Galdieria</taxon>
    </lineage>
</organism>
<dbReference type="PANTHER" id="PTHR11800">
    <property type="entry name" value="DNA-DIRECTED RNA POLYMERASE"/>
    <property type="match status" value="1"/>
</dbReference>
<dbReference type="HAMAP" id="MF_00320">
    <property type="entry name" value="RNApol_arch_Rpo3"/>
    <property type="match status" value="1"/>
</dbReference>
<dbReference type="eggNOG" id="KOG1521">
    <property type="taxonomic scope" value="Eukaryota"/>
</dbReference>
<feature type="domain" description="DNA-directed RNA polymerase RpoA/D/Rpb3-type" evidence="7">
    <location>
        <begin position="57"/>
        <end position="300"/>
    </location>
</feature>
<dbReference type="OMA" id="KKKCRAF"/>
<dbReference type="InterPro" id="IPR050518">
    <property type="entry name" value="Rpo3/RPB3_RNA_Pol_subunit"/>
</dbReference>
<dbReference type="KEGG" id="gsl:Gasu_43470"/>
<dbReference type="InterPro" id="IPR036643">
    <property type="entry name" value="RNApol_insert_sf"/>
</dbReference>
<evidence type="ECO:0000259" key="7">
    <source>
        <dbReference type="SMART" id="SM00662"/>
    </source>
</evidence>